<protein>
    <submittedName>
        <fullName evidence="2">Uncharacterized protein</fullName>
    </submittedName>
</protein>
<evidence type="ECO:0000256" key="1">
    <source>
        <dbReference type="SAM" id="Phobius"/>
    </source>
</evidence>
<organism evidence="2 3">
    <name type="scientific">Ramlibacter rhizophilus</name>
    <dbReference type="NCBI Taxonomy" id="1781167"/>
    <lineage>
        <taxon>Bacteria</taxon>
        <taxon>Pseudomonadati</taxon>
        <taxon>Pseudomonadota</taxon>
        <taxon>Betaproteobacteria</taxon>
        <taxon>Burkholderiales</taxon>
        <taxon>Comamonadaceae</taxon>
        <taxon>Ramlibacter</taxon>
    </lineage>
</organism>
<dbReference type="AlphaFoldDB" id="A0A4Z0BXT3"/>
<keyword evidence="1" id="KW-0812">Transmembrane</keyword>
<sequence length="153" mass="16127">MHAPWGKKERPPDVHWGTAGTRLLTGTACLRVIAIGAQIRYGEIARAAAAGGHAATPLQQAIGRLVVVLLGASVALCITLAAVRMRQGHGWIGALVSAATCPHRSTFPAPHVTSKQFLCLDLCVHGSSFEVKYSSISSPAASICPVERQPSRR</sequence>
<keyword evidence="1" id="KW-0472">Membrane</keyword>
<keyword evidence="3" id="KW-1185">Reference proteome</keyword>
<evidence type="ECO:0000313" key="2">
    <source>
        <dbReference type="EMBL" id="TFZ03512.1"/>
    </source>
</evidence>
<feature type="transmembrane region" description="Helical" evidence="1">
    <location>
        <begin position="61"/>
        <end position="83"/>
    </location>
</feature>
<accession>A0A4Z0BXT3</accession>
<reference evidence="2 3" key="1">
    <citation type="submission" date="2019-03" db="EMBL/GenBank/DDBJ databases">
        <title>Ramlibacter rhizophilus CCTCC AB2015357, whole genome shotgun sequence.</title>
        <authorList>
            <person name="Zhang X."/>
            <person name="Feng G."/>
            <person name="Zhu H."/>
        </authorList>
    </citation>
    <scope>NUCLEOTIDE SEQUENCE [LARGE SCALE GENOMIC DNA]</scope>
    <source>
        <strain evidence="2 3">CCTCC AB2015357</strain>
    </source>
</reference>
<dbReference type="EMBL" id="SMLL01000002">
    <property type="protein sequence ID" value="TFZ03512.1"/>
    <property type="molecule type" value="Genomic_DNA"/>
</dbReference>
<keyword evidence="1" id="KW-1133">Transmembrane helix</keyword>
<name>A0A4Z0BXT3_9BURK</name>
<dbReference type="Proteomes" id="UP000297564">
    <property type="component" value="Unassembled WGS sequence"/>
</dbReference>
<proteinExistence type="predicted"/>
<evidence type="ECO:0000313" key="3">
    <source>
        <dbReference type="Proteomes" id="UP000297564"/>
    </source>
</evidence>
<comment type="caution">
    <text evidence="2">The sequence shown here is derived from an EMBL/GenBank/DDBJ whole genome shotgun (WGS) entry which is preliminary data.</text>
</comment>
<dbReference type="Gene3D" id="1.20.1110.10">
    <property type="entry name" value="Calcium-transporting ATPase, transmembrane domain"/>
    <property type="match status" value="1"/>
</dbReference>
<gene>
    <name evidence="2" type="ORF">EZ242_05855</name>
</gene>